<organism evidence="2 3">
    <name type="scientific">Nocardia jiangxiensis</name>
    <dbReference type="NCBI Taxonomy" id="282685"/>
    <lineage>
        <taxon>Bacteria</taxon>
        <taxon>Bacillati</taxon>
        <taxon>Actinomycetota</taxon>
        <taxon>Actinomycetes</taxon>
        <taxon>Mycobacteriales</taxon>
        <taxon>Nocardiaceae</taxon>
        <taxon>Nocardia</taxon>
    </lineage>
</organism>
<dbReference type="InterPro" id="IPR024072">
    <property type="entry name" value="DHFR-like_dom_sf"/>
</dbReference>
<dbReference type="PANTHER" id="PTHR38011">
    <property type="entry name" value="DIHYDROFOLATE REDUCTASE FAMILY PROTEIN (AFU_ORTHOLOGUE AFUA_8G06820)"/>
    <property type="match status" value="1"/>
</dbReference>
<proteinExistence type="predicted"/>
<keyword evidence="3" id="KW-1185">Reference proteome</keyword>
<evidence type="ECO:0000259" key="1">
    <source>
        <dbReference type="Pfam" id="PF01872"/>
    </source>
</evidence>
<gene>
    <name evidence="2" type="ORF">ACFYXQ_26605</name>
</gene>
<dbReference type="PANTHER" id="PTHR38011:SF11">
    <property type="entry name" value="2,5-DIAMINO-6-RIBOSYLAMINO-4(3H)-PYRIMIDINONE 5'-PHOSPHATE REDUCTASE"/>
    <property type="match status" value="1"/>
</dbReference>
<dbReference type="Pfam" id="PF01872">
    <property type="entry name" value="RibD_C"/>
    <property type="match status" value="1"/>
</dbReference>
<dbReference type="Gene3D" id="3.40.430.10">
    <property type="entry name" value="Dihydrofolate Reductase, subunit A"/>
    <property type="match status" value="1"/>
</dbReference>
<dbReference type="Proteomes" id="UP001601992">
    <property type="component" value="Unassembled WGS sequence"/>
</dbReference>
<evidence type="ECO:0000313" key="2">
    <source>
        <dbReference type="EMBL" id="MFF3571356.1"/>
    </source>
</evidence>
<reference evidence="2 3" key="1">
    <citation type="submission" date="2024-10" db="EMBL/GenBank/DDBJ databases">
        <title>The Natural Products Discovery Center: Release of the First 8490 Sequenced Strains for Exploring Actinobacteria Biosynthetic Diversity.</title>
        <authorList>
            <person name="Kalkreuter E."/>
            <person name="Kautsar S.A."/>
            <person name="Yang D."/>
            <person name="Bader C.D."/>
            <person name="Teijaro C.N."/>
            <person name="Fluegel L."/>
            <person name="Davis C.M."/>
            <person name="Simpson J.R."/>
            <person name="Lauterbach L."/>
            <person name="Steele A.D."/>
            <person name="Gui C."/>
            <person name="Meng S."/>
            <person name="Li G."/>
            <person name="Viehrig K."/>
            <person name="Ye F."/>
            <person name="Su P."/>
            <person name="Kiefer A.F."/>
            <person name="Nichols A."/>
            <person name="Cepeda A.J."/>
            <person name="Yan W."/>
            <person name="Fan B."/>
            <person name="Jiang Y."/>
            <person name="Adhikari A."/>
            <person name="Zheng C.-J."/>
            <person name="Schuster L."/>
            <person name="Cowan T.M."/>
            <person name="Smanski M.J."/>
            <person name="Chevrette M.G."/>
            <person name="De Carvalho L.P.S."/>
            <person name="Shen B."/>
        </authorList>
    </citation>
    <scope>NUCLEOTIDE SEQUENCE [LARGE SCALE GENOMIC DNA]</scope>
    <source>
        <strain evidence="2 3">NPDC002593</strain>
    </source>
</reference>
<protein>
    <submittedName>
        <fullName evidence="2">Dihydrofolate reductase family protein</fullName>
    </submittedName>
</protein>
<dbReference type="InterPro" id="IPR050765">
    <property type="entry name" value="Riboflavin_Biosynth_HTPR"/>
</dbReference>
<evidence type="ECO:0000313" key="3">
    <source>
        <dbReference type="Proteomes" id="UP001601992"/>
    </source>
</evidence>
<feature type="domain" description="Bacterial bifunctional deaminase-reductase C-terminal" evidence="1">
    <location>
        <begin position="3"/>
        <end position="184"/>
    </location>
</feature>
<dbReference type="RefSeq" id="WP_051194239.1">
    <property type="nucleotide sequence ID" value="NZ_JBIAQY010000010.1"/>
</dbReference>
<name>A0ABW6S823_9NOCA</name>
<comment type="caution">
    <text evidence="2">The sequence shown here is derived from an EMBL/GenBank/DDBJ whole genome shotgun (WGS) entry which is preliminary data.</text>
</comment>
<dbReference type="EMBL" id="JBIAQY010000010">
    <property type="protein sequence ID" value="MFF3571356.1"/>
    <property type="molecule type" value="Genomic_DNA"/>
</dbReference>
<dbReference type="InterPro" id="IPR002734">
    <property type="entry name" value="RibDG_C"/>
</dbReference>
<dbReference type="SUPFAM" id="SSF53597">
    <property type="entry name" value="Dihydrofolate reductase-like"/>
    <property type="match status" value="1"/>
</dbReference>
<accession>A0ABW6S823</accession>
<sequence>MRKLTYYVASTIDGFIATGDGSVDFFPVGGDHIPVITAQYPETLPTKVREAQGLDKPATTFDTVLMGRRTHDFGVRTGTSSPYAHLRQFVVSATLPEDPDPDVELIAADPLARVRELKREPGLGIWLCGGGVLAQALLPEIDQIFLKLHPIVLGSGRALFGPGSRLPEPHRFRVLTSRVFEDGVAFVRYVRISHARLPATSAGR</sequence>